<dbReference type="AlphaFoldDB" id="A0A9Q9SU90"/>
<accession>A0A9Q9SU90</accession>
<evidence type="ECO:0000313" key="1">
    <source>
        <dbReference type="EMBL" id="WAN69750.1"/>
    </source>
</evidence>
<protein>
    <submittedName>
        <fullName evidence="1">Uncharacterized protein</fullName>
    </submittedName>
</protein>
<proteinExistence type="predicted"/>
<organism evidence="1">
    <name type="scientific">Moorena producens (strain JHB)</name>
    <dbReference type="NCBI Taxonomy" id="1454205"/>
    <lineage>
        <taxon>Bacteria</taxon>
        <taxon>Bacillati</taxon>
        <taxon>Cyanobacteriota</taxon>
        <taxon>Cyanophyceae</taxon>
        <taxon>Coleofasciculales</taxon>
        <taxon>Coleofasciculaceae</taxon>
        <taxon>Moorena</taxon>
    </lineage>
</organism>
<reference evidence="1" key="1">
    <citation type="journal article" date="2017" name="Proc. Natl. Acad. Sci. U.S.A.">
        <title>Comparative genomics uncovers the prolific and distinctive metabolic potential of the cyanobacterial genus Moorea.</title>
        <authorList>
            <person name="Leao T."/>
            <person name="Castelao G."/>
            <person name="Korobeynikov A."/>
            <person name="Monroe E.A."/>
            <person name="Podell S."/>
            <person name="Glukhov E."/>
            <person name="Allen E.E."/>
            <person name="Gerwick W.H."/>
            <person name="Gerwick L."/>
        </authorList>
    </citation>
    <scope>NUCLEOTIDE SEQUENCE</scope>
    <source>
        <strain evidence="1">JHB</strain>
    </source>
</reference>
<name>A0A9Q9SU90_MOOP1</name>
<reference evidence="1" key="2">
    <citation type="submission" date="2022-10" db="EMBL/GenBank/DDBJ databases">
        <authorList>
            <person name="Ngo T.-E."/>
        </authorList>
    </citation>
    <scope>NUCLEOTIDE SEQUENCE</scope>
    <source>
        <strain evidence="1">JHB</strain>
    </source>
</reference>
<dbReference type="EMBL" id="CP017708">
    <property type="protein sequence ID" value="WAN69750.1"/>
    <property type="molecule type" value="Genomic_DNA"/>
</dbReference>
<sequence>MPTKKRLTVGHAKRVTRSHISPKGFYLNSSPGIGSVSGTDANIASKAMQRGLGGFPHERLHQDTLIICFFSITLH</sequence>
<dbReference type="Proteomes" id="UP000176944">
    <property type="component" value="Chromosome"/>
</dbReference>
<gene>
    <name evidence="1" type="ORF">BJP36_37280</name>
</gene>